<feature type="coiled-coil region" evidence="2">
    <location>
        <begin position="11"/>
        <end position="45"/>
    </location>
</feature>
<dbReference type="InterPro" id="IPR007236">
    <property type="entry name" value="SlyX"/>
</dbReference>
<dbReference type="NCBIfam" id="NF002750">
    <property type="entry name" value="PRK02793.1"/>
    <property type="match status" value="1"/>
</dbReference>
<feature type="region of interest" description="Disordered" evidence="3">
    <location>
        <begin position="54"/>
        <end position="73"/>
    </location>
</feature>
<evidence type="ECO:0000256" key="3">
    <source>
        <dbReference type="SAM" id="MobiDB-lite"/>
    </source>
</evidence>
<comment type="similarity">
    <text evidence="1">Belongs to the SlyX family.</text>
</comment>
<sequence>MDASDTFEQRLELLESKVAFQELTIEQLNQVITEQQMQLSKMQEHLRIVAERLKASQSSHLARPEEETPPPHY</sequence>
<dbReference type="Proteomes" id="UP000255129">
    <property type="component" value="Unassembled WGS sequence"/>
</dbReference>
<name>A0A379FZH6_9GAMM</name>
<dbReference type="RefSeq" id="WP_006813701.1">
    <property type="nucleotide sequence ID" value="NZ_AP018946.1"/>
</dbReference>
<dbReference type="AlphaFoldDB" id="A0A379FZH6"/>
<reference evidence="4 5" key="1">
    <citation type="submission" date="2018-06" db="EMBL/GenBank/DDBJ databases">
        <authorList>
            <consortium name="Pathogen Informatics"/>
            <person name="Doyle S."/>
        </authorList>
    </citation>
    <scope>NUCLEOTIDE SEQUENCE [LARGE SCALE GENOMIC DNA]</scope>
    <source>
        <strain evidence="4 5">NCTC12026</strain>
    </source>
</reference>
<evidence type="ECO:0000313" key="4">
    <source>
        <dbReference type="EMBL" id="SUC34234.1"/>
    </source>
</evidence>
<keyword evidence="2" id="KW-0175">Coiled coil</keyword>
<dbReference type="HAMAP" id="MF_00715">
    <property type="entry name" value="SlyX"/>
    <property type="match status" value="1"/>
</dbReference>
<dbReference type="GeneID" id="93419914"/>
<dbReference type="PANTHER" id="PTHR36508">
    <property type="entry name" value="PROTEIN SLYX"/>
    <property type="match status" value="1"/>
</dbReference>
<accession>A0A379FZH6</accession>
<protein>
    <recommendedName>
        <fullName evidence="1">Protein SlyX</fullName>
    </recommendedName>
</protein>
<proteinExistence type="inferred from homology"/>
<dbReference type="Gene3D" id="1.20.5.300">
    <property type="match status" value="1"/>
</dbReference>
<evidence type="ECO:0000313" key="5">
    <source>
        <dbReference type="Proteomes" id="UP000255129"/>
    </source>
</evidence>
<evidence type="ECO:0000256" key="1">
    <source>
        <dbReference type="HAMAP-Rule" id="MF_00715"/>
    </source>
</evidence>
<organism evidence="4 5">
    <name type="scientific">Providencia rustigianii</name>
    <dbReference type="NCBI Taxonomy" id="158850"/>
    <lineage>
        <taxon>Bacteria</taxon>
        <taxon>Pseudomonadati</taxon>
        <taxon>Pseudomonadota</taxon>
        <taxon>Gammaproteobacteria</taxon>
        <taxon>Enterobacterales</taxon>
        <taxon>Morganellaceae</taxon>
        <taxon>Providencia</taxon>
    </lineage>
</organism>
<gene>
    <name evidence="1 4" type="primary">slyX</name>
    <name evidence="4" type="ORF">NCTC12026_00565</name>
</gene>
<dbReference type="Pfam" id="PF04102">
    <property type="entry name" value="SlyX"/>
    <property type="match status" value="1"/>
</dbReference>
<dbReference type="OrthoDB" id="5771733at2"/>
<dbReference type="EMBL" id="UGUA01000002">
    <property type="protein sequence ID" value="SUC34234.1"/>
    <property type="molecule type" value="Genomic_DNA"/>
</dbReference>
<dbReference type="PANTHER" id="PTHR36508:SF1">
    <property type="entry name" value="PROTEIN SLYX"/>
    <property type="match status" value="1"/>
</dbReference>
<evidence type="ECO:0000256" key="2">
    <source>
        <dbReference type="SAM" id="Coils"/>
    </source>
</evidence>